<dbReference type="SUPFAM" id="SSF51713">
    <property type="entry name" value="tRNA-guanine transglycosylase"/>
    <property type="match status" value="1"/>
</dbReference>
<gene>
    <name evidence="7" type="primary">tgt</name>
    <name evidence="9" type="ORF">BLW93_02590</name>
</gene>
<proteinExistence type="inferred from homology"/>
<dbReference type="FunFam" id="3.20.20.105:FF:000001">
    <property type="entry name" value="Queuine tRNA-ribosyltransferase"/>
    <property type="match status" value="1"/>
</dbReference>
<dbReference type="OrthoDB" id="9805417at2"/>
<dbReference type="GO" id="GO:0046872">
    <property type="term" value="F:metal ion binding"/>
    <property type="evidence" value="ECO:0007669"/>
    <property type="project" value="UniProtKB-KW"/>
</dbReference>
<keyword evidence="5 7" id="KW-0671">Queuosine biosynthesis</keyword>
<dbReference type="Pfam" id="PF01702">
    <property type="entry name" value="TGT"/>
    <property type="match status" value="1"/>
</dbReference>
<evidence type="ECO:0000256" key="6">
    <source>
        <dbReference type="ARBA" id="ARBA00050112"/>
    </source>
</evidence>
<evidence type="ECO:0000313" key="9">
    <source>
        <dbReference type="EMBL" id="OMH40948.1"/>
    </source>
</evidence>
<dbReference type="InterPro" id="IPR004803">
    <property type="entry name" value="TGT"/>
</dbReference>
<feature type="binding site" evidence="7">
    <location>
        <position position="213"/>
    </location>
    <ligand>
        <name>substrate</name>
    </ligand>
</feature>
<feature type="binding site" evidence="7">
    <location>
        <begin position="90"/>
        <end position="94"/>
    </location>
    <ligand>
        <name>substrate</name>
    </ligand>
</feature>
<dbReference type="GO" id="GO:0005829">
    <property type="term" value="C:cytosol"/>
    <property type="evidence" value="ECO:0007669"/>
    <property type="project" value="TreeGrafter"/>
</dbReference>
<dbReference type="PANTHER" id="PTHR46499:SF1">
    <property type="entry name" value="QUEUINE TRNA-RIBOSYLTRANSFERASE"/>
    <property type="match status" value="1"/>
</dbReference>
<dbReference type="AlphaFoldDB" id="A0A1R1MM95"/>
<dbReference type="NCBIfam" id="TIGR00449">
    <property type="entry name" value="tgt_general"/>
    <property type="match status" value="1"/>
</dbReference>
<dbReference type="PANTHER" id="PTHR46499">
    <property type="entry name" value="QUEUINE TRNA-RIBOSYLTRANSFERASE"/>
    <property type="match status" value="1"/>
</dbReference>
<feature type="region of interest" description="RNA binding; important for wobble base 34 recognition" evidence="7">
    <location>
        <begin position="268"/>
        <end position="272"/>
    </location>
</feature>
<dbReference type="STRING" id="1914305.BLW93_02590"/>
<dbReference type="InterPro" id="IPR050076">
    <property type="entry name" value="ArchSynthase1/Queuine_TRR"/>
</dbReference>
<protein>
    <recommendedName>
        <fullName evidence="7">Queuine tRNA-ribosyltransferase</fullName>
        <ecNumber evidence="7">2.4.2.29</ecNumber>
    </recommendedName>
    <alternativeName>
        <fullName evidence="7">Guanine insertion enzyme</fullName>
    </alternativeName>
    <alternativeName>
        <fullName evidence="7">tRNA-guanine transglycosylase</fullName>
    </alternativeName>
</protein>
<feature type="binding site" evidence="7">
    <location>
        <position position="332"/>
    </location>
    <ligand>
        <name>Zn(2+)</name>
        <dbReference type="ChEBI" id="CHEBI:29105"/>
    </ligand>
</feature>
<dbReference type="InterPro" id="IPR036511">
    <property type="entry name" value="TGT-like_sf"/>
</dbReference>
<comment type="caution">
    <text evidence="9">The sequence shown here is derived from an EMBL/GenBank/DDBJ whole genome shotgun (WGS) entry which is preliminary data.</text>
</comment>
<dbReference type="RefSeq" id="WP_076712558.1">
    <property type="nucleotide sequence ID" value="NZ_MOEN01000006.1"/>
</dbReference>
<dbReference type="EMBL" id="MOEN01000006">
    <property type="protein sequence ID" value="OMH40948.1"/>
    <property type="molecule type" value="Genomic_DNA"/>
</dbReference>
<evidence type="ECO:0000256" key="3">
    <source>
        <dbReference type="ARBA" id="ARBA00022679"/>
    </source>
</evidence>
<dbReference type="Gene3D" id="3.20.20.105">
    <property type="entry name" value="Queuine tRNA-ribosyltransferase-like"/>
    <property type="match status" value="1"/>
</dbReference>
<comment type="function">
    <text evidence="7">Catalyzes the base-exchange of a guanine (G) residue with the queuine precursor 7-aminomethyl-7-deazaguanine (PreQ1) at position 34 (anticodon wobble position) in tRNAs with GU(N) anticodons (tRNA-Asp, -Asn, -His and -Tyr). Catalysis occurs through a double-displacement mechanism. The nucleophile active site attacks the C1' of nucleotide 34 to detach the guanine base from the RNA, forming a covalent enzyme-RNA intermediate. The proton acceptor active site deprotonates the incoming PreQ1, allowing a nucleophilic attack on the C1' of the ribose to form the product. After dissociation, two additional enzymatic reactions on the tRNA convert PreQ1 to queuine (Q), resulting in the hypermodified nucleoside queuosine (7-(((4,5-cis-dihydroxy-2-cyclopenten-1-yl)amino)methyl)-7-deazaguanosine).</text>
</comment>
<dbReference type="InterPro" id="IPR002616">
    <property type="entry name" value="tRNA_ribo_trans-like"/>
</dbReference>
<comment type="subunit">
    <text evidence="7">Homodimer. Within each dimer, one monomer is responsible for RNA recognition and catalysis, while the other monomer binds to the replacement base PreQ1.</text>
</comment>
<comment type="catalytic activity">
    <reaction evidence="6 7">
        <text>7-aminomethyl-7-carbaguanine + guanosine(34) in tRNA = 7-aminomethyl-7-carbaguanosine(34) in tRNA + guanine</text>
        <dbReference type="Rhea" id="RHEA:24104"/>
        <dbReference type="Rhea" id="RHEA-COMP:10341"/>
        <dbReference type="Rhea" id="RHEA-COMP:10342"/>
        <dbReference type="ChEBI" id="CHEBI:16235"/>
        <dbReference type="ChEBI" id="CHEBI:58703"/>
        <dbReference type="ChEBI" id="CHEBI:74269"/>
        <dbReference type="ChEBI" id="CHEBI:82833"/>
        <dbReference type="EC" id="2.4.2.29"/>
    </reaction>
</comment>
<accession>A0A1R1MM95</accession>
<feature type="active site" description="Proton acceptor" evidence="7">
    <location>
        <position position="90"/>
    </location>
</feature>
<name>A0A1R1MM95_9BACT</name>
<comment type="cofactor">
    <cofactor evidence="7">
        <name>Zn(2+)</name>
        <dbReference type="ChEBI" id="CHEBI:29105"/>
    </cofactor>
    <text evidence="7">Binds 1 zinc ion per subunit.</text>
</comment>
<feature type="binding site" evidence="7">
    <location>
        <position position="306"/>
    </location>
    <ligand>
        <name>Zn(2+)</name>
        <dbReference type="ChEBI" id="CHEBI:29105"/>
    </ligand>
</feature>
<dbReference type="UniPathway" id="UPA00392"/>
<evidence type="ECO:0000256" key="7">
    <source>
        <dbReference type="HAMAP-Rule" id="MF_00168"/>
    </source>
</evidence>
<keyword evidence="7" id="KW-0862">Zinc</keyword>
<dbReference type="EC" id="2.4.2.29" evidence="7"/>
<feature type="domain" description="tRNA-guanine(15) transglycosylase-like" evidence="8">
    <location>
        <begin position="12"/>
        <end position="365"/>
    </location>
</feature>
<keyword evidence="3 7" id="KW-0808">Transferase</keyword>
<dbReference type="Proteomes" id="UP000187408">
    <property type="component" value="Unassembled WGS sequence"/>
</dbReference>
<evidence type="ECO:0000256" key="2">
    <source>
        <dbReference type="ARBA" id="ARBA00022676"/>
    </source>
</evidence>
<feature type="binding site" evidence="7">
    <location>
        <position position="144"/>
    </location>
    <ligand>
        <name>substrate</name>
    </ligand>
</feature>
<sequence length="375" mass="42531">MLNFEILASDGKARTGILKGTHGQTETPCFMPVATAGAIKGVRWEEVKSSGYSMVLSNIYHLYLRPGTELIENVGGIHKFVGWDGLILTDSGGFQVFSLGDLMKLTEEGVYFRSHIDGSKHFFSPELVIEYEEKIGVDIGMVLDECTPYPATREYAKHSLERTYRWAKRSIEARTSDKTAIFGIVQGGTFDDLRILSAKLTSDLPFDGVAIGGLSVGEPKEDMYRITSLIAPLLPYEKPRYLMGVGKPEDIIVAVEHGVDMFDCVMPTRNARNGTLFTWNGKLNIKSAKYKSDERPVDENCDCYTCRNFSRAYLRHLFASKEINALILNSIHNLHFYAQLMEKTREAIKNKQFKEFKKEFFSKYKTDEESFYYLT</sequence>
<keyword evidence="7" id="KW-0479">Metal-binding</keyword>
<feature type="binding site" evidence="7">
    <location>
        <position position="186"/>
    </location>
    <ligand>
        <name>substrate</name>
    </ligand>
</feature>
<keyword evidence="4 7" id="KW-0819">tRNA processing</keyword>
<comment type="similarity">
    <text evidence="7">Belongs to the queuine tRNA-ribosyltransferase family.</text>
</comment>
<evidence type="ECO:0000256" key="4">
    <source>
        <dbReference type="ARBA" id="ARBA00022694"/>
    </source>
</evidence>
<dbReference type="HAMAP" id="MF_00168">
    <property type="entry name" value="Q_tRNA_Tgt"/>
    <property type="match status" value="1"/>
</dbReference>
<evidence type="ECO:0000256" key="5">
    <source>
        <dbReference type="ARBA" id="ARBA00022785"/>
    </source>
</evidence>
<evidence type="ECO:0000259" key="8">
    <source>
        <dbReference type="Pfam" id="PF01702"/>
    </source>
</evidence>
<organism evidence="9 10">
    <name type="scientific">Desulfurobacterium indicum</name>
    <dbReference type="NCBI Taxonomy" id="1914305"/>
    <lineage>
        <taxon>Bacteria</taxon>
        <taxon>Pseudomonadati</taxon>
        <taxon>Aquificota</taxon>
        <taxon>Aquificia</taxon>
        <taxon>Desulfurobacteriales</taxon>
        <taxon>Desulfurobacteriaceae</taxon>
        <taxon>Desulfurobacterium</taxon>
    </lineage>
</organism>
<feature type="binding site" evidence="7">
    <location>
        <position position="303"/>
    </location>
    <ligand>
        <name>Zn(2+)</name>
        <dbReference type="ChEBI" id="CHEBI:29105"/>
    </ligand>
</feature>
<reference evidence="9 10" key="1">
    <citation type="submission" date="2016-10" db="EMBL/GenBank/DDBJ databases">
        <title>Genome sequence of a sulfur-reducing bacterium Desulfurobacterium indicum K6013.</title>
        <authorList>
            <person name="Cao J."/>
            <person name="Shao Z."/>
            <person name="Alain K."/>
            <person name="Jebbar M."/>
        </authorList>
    </citation>
    <scope>NUCLEOTIDE SEQUENCE [LARGE SCALE GENOMIC DNA]</scope>
    <source>
        <strain evidence="9 10">K6013</strain>
    </source>
</reference>
<dbReference type="GO" id="GO:0008616">
    <property type="term" value="P:tRNA queuosine(34) biosynthetic process"/>
    <property type="evidence" value="ECO:0007669"/>
    <property type="project" value="UniProtKB-UniRule"/>
</dbReference>
<feature type="region of interest" description="RNA binding" evidence="7">
    <location>
        <begin position="244"/>
        <end position="250"/>
    </location>
</feature>
<feature type="binding site" evidence="7">
    <location>
        <position position="301"/>
    </location>
    <ligand>
        <name>Zn(2+)</name>
        <dbReference type="ChEBI" id="CHEBI:29105"/>
    </ligand>
</feature>
<keyword evidence="2 7" id="KW-0328">Glycosyltransferase</keyword>
<evidence type="ECO:0000256" key="1">
    <source>
        <dbReference type="ARBA" id="ARBA00004691"/>
    </source>
</evidence>
<dbReference type="GO" id="GO:0008479">
    <property type="term" value="F:tRNA-guanosine(34) queuine transglycosylase activity"/>
    <property type="evidence" value="ECO:0007669"/>
    <property type="project" value="UniProtKB-UniRule"/>
</dbReference>
<dbReference type="NCBIfam" id="TIGR00430">
    <property type="entry name" value="Q_tRNA_tgt"/>
    <property type="match status" value="1"/>
</dbReference>
<feature type="active site" description="Nucleophile" evidence="7">
    <location>
        <position position="263"/>
    </location>
</feature>
<keyword evidence="10" id="KW-1185">Reference proteome</keyword>
<comment type="pathway">
    <text evidence="1 7">tRNA modification; tRNA-queuosine biosynthesis.</text>
</comment>
<evidence type="ECO:0000313" key="10">
    <source>
        <dbReference type="Proteomes" id="UP000187408"/>
    </source>
</evidence>